<dbReference type="GO" id="GO:0003677">
    <property type="term" value="F:DNA binding"/>
    <property type="evidence" value="ECO:0007669"/>
    <property type="project" value="UniProtKB-KW"/>
</dbReference>
<dbReference type="InterPro" id="IPR036390">
    <property type="entry name" value="WH_DNA-bd_sf"/>
</dbReference>
<dbReference type="CDD" id="cd08411">
    <property type="entry name" value="PBP2_OxyR"/>
    <property type="match status" value="1"/>
</dbReference>
<dbReference type="SUPFAM" id="SSF53850">
    <property type="entry name" value="Periplasmic binding protein-like II"/>
    <property type="match status" value="1"/>
</dbReference>
<keyword evidence="2" id="KW-0805">Transcription regulation</keyword>
<evidence type="ECO:0000256" key="1">
    <source>
        <dbReference type="ARBA" id="ARBA00009437"/>
    </source>
</evidence>
<protein>
    <submittedName>
        <fullName evidence="7">LysR family transcriptional regulator, hydrogen peroxide-inducible genes activator</fullName>
    </submittedName>
</protein>
<dbReference type="PRINTS" id="PR00039">
    <property type="entry name" value="HTHLYSR"/>
</dbReference>
<organism evidence="7 8">
    <name type="scientific">Dysgonomonas macrotermitis</name>
    <dbReference type="NCBI Taxonomy" id="1346286"/>
    <lineage>
        <taxon>Bacteria</taxon>
        <taxon>Pseudomonadati</taxon>
        <taxon>Bacteroidota</taxon>
        <taxon>Bacteroidia</taxon>
        <taxon>Bacteroidales</taxon>
        <taxon>Dysgonomonadaceae</taxon>
        <taxon>Dysgonomonas</taxon>
    </lineage>
</organism>
<evidence type="ECO:0000256" key="5">
    <source>
        <dbReference type="ARBA" id="ARBA00023163"/>
    </source>
</evidence>
<feature type="domain" description="HTH lysR-type" evidence="6">
    <location>
        <begin position="1"/>
        <end position="58"/>
    </location>
</feature>
<evidence type="ECO:0000313" key="7">
    <source>
        <dbReference type="EMBL" id="SHE85338.1"/>
    </source>
</evidence>
<dbReference type="PANTHER" id="PTHR30346">
    <property type="entry name" value="TRANSCRIPTIONAL DUAL REGULATOR HCAR-RELATED"/>
    <property type="match status" value="1"/>
</dbReference>
<dbReference type="RefSeq" id="WP_062176138.1">
    <property type="nucleotide sequence ID" value="NZ_BBXL01000002.1"/>
</dbReference>
<evidence type="ECO:0000259" key="6">
    <source>
        <dbReference type="PROSITE" id="PS50931"/>
    </source>
</evidence>
<dbReference type="InterPro" id="IPR000847">
    <property type="entry name" value="LysR_HTH_N"/>
</dbReference>
<dbReference type="Proteomes" id="UP000184480">
    <property type="component" value="Unassembled WGS sequence"/>
</dbReference>
<reference evidence="8" key="1">
    <citation type="submission" date="2016-11" db="EMBL/GenBank/DDBJ databases">
        <authorList>
            <person name="Varghese N."/>
            <person name="Submissions S."/>
        </authorList>
    </citation>
    <scope>NUCLEOTIDE SEQUENCE [LARGE SCALE GENOMIC DNA]</scope>
    <source>
        <strain evidence="8">DSM 27370</strain>
    </source>
</reference>
<accession>A0A1M4WVW9</accession>
<dbReference type="PROSITE" id="PS50931">
    <property type="entry name" value="HTH_LYSR"/>
    <property type="match status" value="1"/>
</dbReference>
<dbReference type="GO" id="GO:0003700">
    <property type="term" value="F:DNA-binding transcription factor activity"/>
    <property type="evidence" value="ECO:0007669"/>
    <property type="project" value="InterPro"/>
</dbReference>
<dbReference type="Pfam" id="PF03466">
    <property type="entry name" value="LysR_substrate"/>
    <property type="match status" value="1"/>
</dbReference>
<dbReference type="InterPro" id="IPR036388">
    <property type="entry name" value="WH-like_DNA-bd_sf"/>
</dbReference>
<keyword evidence="3" id="KW-0238">DNA-binding</keyword>
<evidence type="ECO:0000256" key="4">
    <source>
        <dbReference type="ARBA" id="ARBA00023159"/>
    </source>
</evidence>
<dbReference type="SUPFAM" id="SSF46785">
    <property type="entry name" value="Winged helix' DNA-binding domain"/>
    <property type="match status" value="1"/>
</dbReference>
<comment type="similarity">
    <text evidence="1">Belongs to the LysR transcriptional regulatory family.</text>
</comment>
<dbReference type="InterPro" id="IPR005119">
    <property type="entry name" value="LysR_subst-bd"/>
</dbReference>
<dbReference type="Gene3D" id="3.40.190.10">
    <property type="entry name" value="Periplasmic binding protein-like II"/>
    <property type="match status" value="2"/>
</dbReference>
<evidence type="ECO:0000313" key="8">
    <source>
        <dbReference type="Proteomes" id="UP000184480"/>
    </source>
</evidence>
<keyword evidence="5" id="KW-0804">Transcription</keyword>
<sequence>MNIQQLEYIIAVDNHRHFAKAAEASFVTQPTLSMMIQKLEDELGVKIFDRSQLPVQPTPIGTQIINQARVIVSQVKQVKEIIQEEKGIVKGTFKLGIIPTIAPYLLPKLMLRHEENGYDIELVIEETTTTQIIDRLLNGSLDGAILATPLKNDKLKEHPIYYERFYAYVSPRETSLYAKKELDEEDLNINKLWLLEEVHCFRSQILRICNLRKRKSSHTLFTYEAGSIGTLINIVDNNSGLTIIPEMAIDQLNDKQKQNIRPLKDISPVREISLVTRKEFLRERVLSIIIDEVKKAVPPQLLNAELKKFVVDI</sequence>
<dbReference type="Gene3D" id="1.10.10.10">
    <property type="entry name" value="Winged helix-like DNA-binding domain superfamily/Winged helix DNA-binding domain"/>
    <property type="match status" value="1"/>
</dbReference>
<dbReference type="EMBL" id="FQUC01000002">
    <property type="protein sequence ID" value="SHE85338.1"/>
    <property type="molecule type" value="Genomic_DNA"/>
</dbReference>
<dbReference type="Pfam" id="PF00126">
    <property type="entry name" value="HTH_1"/>
    <property type="match status" value="1"/>
</dbReference>
<keyword evidence="4" id="KW-0010">Activator</keyword>
<evidence type="ECO:0000256" key="2">
    <source>
        <dbReference type="ARBA" id="ARBA00023015"/>
    </source>
</evidence>
<dbReference type="AlphaFoldDB" id="A0A1M4WVW9"/>
<proteinExistence type="inferred from homology"/>
<evidence type="ECO:0000256" key="3">
    <source>
        <dbReference type="ARBA" id="ARBA00023125"/>
    </source>
</evidence>
<dbReference type="FunFam" id="1.10.10.10:FF:000001">
    <property type="entry name" value="LysR family transcriptional regulator"/>
    <property type="match status" value="1"/>
</dbReference>
<keyword evidence="8" id="KW-1185">Reference proteome</keyword>
<name>A0A1M4WVW9_9BACT</name>
<dbReference type="PANTHER" id="PTHR30346:SF26">
    <property type="entry name" value="HYDROGEN PEROXIDE-INDUCIBLE GENES ACTIVATOR"/>
    <property type="match status" value="1"/>
</dbReference>
<dbReference type="STRING" id="1346286.SAMN05444362_102331"/>
<dbReference type="OrthoDB" id="9803735at2"/>
<dbReference type="GO" id="GO:0032993">
    <property type="term" value="C:protein-DNA complex"/>
    <property type="evidence" value="ECO:0007669"/>
    <property type="project" value="TreeGrafter"/>
</dbReference>
<gene>
    <name evidence="7" type="ORF">SAMN05444362_102331</name>
</gene>